<dbReference type="Proteomes" id="UP001153678">
    <property type="component" value="Unassembled WGS sequence"/>
</dbReference>
<proteinExistence type="predicted"/>
<reference evidence="1" key="1">
    <citation type="submission" date="2022-08" db="EMBL/GenBank/DDBJ databases">
        <authorList>
            <person name="Kallberg Y."/>
            <person name="Tangrot J."/>
            <person name="Rosling A."/>
        </authorList>
    </citation>
    <scope>NUCLEOTIDE SEQUENCE</scope>
    <source>
        <strain evidence="1">Wild A</strain>
    </source>
</reference>
<name>A0A9W4TAD2_9GLOM</name>
<accession>A0A9W4TAD2</accession>
<dbReference type="EMBL" id="CAMKVN010017343">
    <property type="protein sequence ID" value="CAI2197911.1"/>
    <property type="molecule type" value="Genomic_DNA"/>
</dbReference>
<evidence type="ECO:0000313" key="1">
    <source>
        <dbReference type="EMBL" id="CAI2197911.1"/>
    </source>
</evidence>
<feature type="non-terminal residue" evidence="1">
    <location>
        <position position="40"/>
    </location>
</feature>
<keyword evidence="2" id="KW-1185">Reference proteome</keyword>
<comment type="caution">
    <text evidence="1">The sequence shown here is derived from an EMBL/GenBank/DDBJ whole genome shotgun (WGS) entry which is preliminary data.</text>
</comment>
<dbReference type="AlphaFoldDB" id="A0A9W4TAD2"/>
<organism evidence="1 2">
    <name type="scientific">Funneliformis geosporum</name>
    <dbReference type="NCBI Taxonomy" id="1117311"/>
    <lineage>
        <taxon>Eukaryota</taxon>
        <taxon>Fungi</taxon>
        <taxon>Fungi incertae sedis</taxon>
        <taxon>Mucoromycota</taxon>
        <taxon>Glomeromycotina</taxon>
        <taxon>Glomeromycetes</taxon>
        <taxon>Glomerales</taxon>
        <taxon>Glomeraceae</taxon>
        <taxon>Funneliformis</taxon>
    </lineage>
</organism>
<sequence>MKGYGESYPIDCLLLEGSLLLFLNVDEMVLIKIWIRKSQE</sequence>
<evidence type="ECO:0000313" key="2">
    <source>
        <dbReference type="Proteomes" id="UP001153678"/>
    </source>
</evidence>
<protein>
    <submittedName>
        <fullName evidence="1">15169_t:CDS:1</fullName>
    </submittedName>
</protein>
<gene>
    <name evidence="1" type="ORF">FWILDA_LOCUS18312</name>
</gene>